<keyword evidence="1" id="KW-0997">Cell inner membrane</keyword>
<sequence length="303" mass="34181">MVGILLCTYNGETYLKGQIESFIAQSYEHWQLFVSDDGSTDGTGKILQDYQALLGENMFVFNGPKEGFAQNFMSLIRNKTINCDYYAFSDQDDIWLPDKLERSLAALANNEQNAPSLYCSRTQHIDSEGNLTSVSPSFIKPPSFSNALVQSLAGANTMLINESARKLLARTDLQATVIAHDWLAYLIVSGCGGLIVFDQEPTLLYRQHGANIIGANTGIQNRIRRVRDMLGGMSKYWNEKNLLILREYTSELTPHNRLLLGYFEQLRKSNLWTRLFLVKKARLYRQTLAGTISLYVAVALNQL</sequence>
<dbReference type="CDD" id="cd04196">
    <property type="entry name" value="GT_2_like_d"/>
    <property type="match status" value="1"/>
</dbReference>
<dbReference type="Gene3D" id="3.90.550.10">
    <property type="entry name" value="Spore Coat Polysaccharide Biosynthesis Protein SpsA, Chain A"/>
    <property type="match status" value="1"/>
</dbReference>
<dbReference type="PANTHER" id="PTHR22916">
    <property type="entry name" value="GLYCOSYLTRANSFERASE"/>
    <property type="match status" value="1"/>
</dbReference>
<evidence type="ECO:0000256" key="1">
    <source>
        <dbReference type="ARBA" id="ARBA00022519"/>
    </source>
</evidence>
<keyword evidence="1" id="KW-1003">Cell membrane</keyword>
<dbReference type="InterPro" id="IPR001173">
    <property type="entry name" value="Glyco_trans_2-like"/>
</dbReference>
<comment type="caution">
    <text evidence="3">The sequence shown here is derived from an EMBL/GenBank/DDBJ whole genome shotgun (WGS) entry which is preliminary data.</text>
</comment>
<proteinExistence type="predicted"/>
<evidence type="ECO:0000313" key="3">
    <source>
        <dbReference type="EMBL" id="MBC3949229.1"/>
    </source>
</evidence>
<feature type="domain" description="Glycosyltransferase 2-like" evidence="2">
    <location>
        <begin position="4"/>
        <end position="113"/>
    </location>
</feature>
<gene>
    <name evidence="3" type="ORF">H8S59_05555</name>
</gene>
<dbReference type="SUPFAM" id="SSF53448">
    <property type="entry name" value="Nucleotide-diphospho-sugar transferases"/>
    <property type="match status" value="1"/>
</dbReference>
<keyword evidence="4" id="KW-1185">Reference proteome</keyword>
<protein>
    <submittedName>
        <fullName evidence="3">Glycosyltransferase family 2 protein</fullName>
    </submittedName>
</protein>
<keyword evidence="1" id="KW-0472">Membrane</keyword>
<organism evidence="3 4">
    <name type="scientific">Pseudomonas folii</name>
    <dbReference type="NCBI Taxonomy" id="2762593"/>
    <lineage>
        <taxon>Bacteria</taxon>
        <taxon>Pseudomonadati</taxon>
        <taxon>Pseudomonadota</taxon>
        <taxon>Gammaproteobacteria</taxon>
        <taxon>Pseudomonadales</taxon>
        <taxon>Pseudomonadaceae</taxon>
        <taxon>Pseudomonas</taxon>
    </lineage>
</organism>
<accession>A0ABR7AWG1</accession>
<dbReference type="Proteomes" id="UP000651852">
    <property type="component" value="Unassembled WGS sequence"/>
</dbReference>
<evidence type="ECO:0000313" key="4">
    <source>
        <dbReference type="Proteomes" id="UP000651852"/>
    </source>
</evidence>
<dbReference type="PANTHER" id="PTHR22916:SF3">
    <property type="entry name" value="UDP-GLCNAC:BETAGAL BETA-1,3-N-ACETYLGLUCOSAMINYLTRANSFERASE-LIKE PROTEIN 1"/>
    <property type="match status" value="1"/>
</dbReference>
<evidence type="ECO:0000259" key="2">
    <source>
        <dbReference type="Pfam" id="PF00535"/>
    </source>
</evidence>
<dbReference type="Pfam" id="PF00535">
    <property type="entry name" value="Glycos_transf_2"/>
    <property type="match status" value="1"/>
</dbReference>
<name>A0ABR7AWG1_9PSED</name>
<dbReference type="EMBL" id="JACONW010000015">
    <property type="protein sequence ID" value="MBC3949229.1"/>
    <property type="molecule type" value="Genomic_DNA"/>
</dbReference>
<dbReference type="InterPro" id="IPR029044">
    <property type="entry name" value="Nucleotide-diphossugar_trans"/>
</dbReference>
<reference evidence="3 4" key="1">
    <citation type="submission" date="2020-08" db="EMBL/GenBank/DDBJ databases">
        <title>Putative novel bacterial strains isolated from necrotic wheat leaf tissues caused by Xanthomonas translucens.</title>
        <authorList>
            <person name="Tambong J.T."/>
        </authorList>
    </citation>
    <scope>NUCLEOTIDE SEQUENCE [LARGE SCALE GENOMIC DNA]</scope>
    <source>
        <strain evidence="3 4">DOAB 1069</strain>
    </source>
</reference>